<keyword evidence="10" id="KW-1185">Reference proteome</keyword>
<dbReference type="PROSITE" id="PS00463">
    <property type="entry name" value="ZN2_CY6_FUNGAL_1"/>
    <property type="match status" value="1"/>
</dbReference>
<dbReference type="Gene3D" id="4.10.240.10">
    <property type="entry name" value="Zn(2)-C6 fungal-type DNA-binding domain"/>
    <property type="match status" value="1"/>
</dbReference>
<dbReference type="GO" id="GO:0005634">
    <property type="term" value="C:nucleus"/>
    <property type="evidence" value="ECO:0007669"/>
    <property type="project" value="UniProtKB-SubCell"/>
</dbReference>
<evidence type="ECO:0000313" key="10">
    <source>
        <dbReference type="Proteomes" id="UP000030752"/>
    </source>
</evidence>
<evidence type="ECO:0000256" key="6">
    <source>
        <dbReference type="ARBA" id="ARBA00023163"/>
    </source>
</evidence>
<dbReference type="Pfam" id="PF04082">
    <property type="entry name" value="Fungal_trans"/>
    <property type="match status" value="1"/>
</dbReference>
<keyword evidence="2" id="KW-0479">Metal-binding</keyword>
<evidence type="ECO:0000256" key="1">
    <source>
        <dbReference type="ARBA" id="ARBA00004123"/>
    </source>
</evidence>
<accession>W2SD51</accession>
<keyword evidence="7" id="KW-0539">Nucleus</keyword>
<dbReference type="InterPro" id="IPR007219">
    <property type="entry name" value="XnlR_reg_dom"/>
</dbReference>
<organism evidence="9 10">
    <name type="scientific">Cyphellophora europaea (strain CBS 101466)</name>
    <name type="common">Phialophora europaea</name>
    <dbReference type="NCBI Taxonomy" id="1220924"/>
    <lineage>
        <taxon>Eukaryota</taxon>
        <taxon>Fungi</taxon>
        <taxon>Dikarya</taxon>
        <taxon>Ascomycota</taxon>
        <taxon>Pezizomycotina</taxon>
        <taxon>Eurotiomycetes</taxon>
        <taxon>Chaetothyriomycetidae</taxon>
        <taxon>Chaetothyriales</taxon>
        <taxon>Cyphellophoraceae</taxon>
        <taxon>Cyphellophora</taxon>
    </lineage>
</organism>
<dbReference type="Pfam" id="PF00172">
    <property type="entry name" value="Zn_clus"/>
    <property type="match status" value="1"/>
</dbReference>
<dbReference type="SMART" id="SM00906">
    <property type="entry name" value="Fungal_trans"/>
    <property type="match status" value="1"/>
</dbReference>
<dbReference type="GO" id="GO:0043565">
    <property type="term" value="F:sequence-specific DNA binding"/>
    <property type="evidence" value="ECO:0007669"/>
    <property type="project" value="TreeGrafter"/>
</dbReference>
<dbReference type="AlphaFoldDB" id="W2SD51"/>
<dbReference type="SUPFAM" id="SSF57701">
    <property type="entry name" value="Zn2/Cys6 DNA-binding domain"/>
    <property type="match status" value="1"/>
</dbReference>
<dbReference type="STRING" id="1220924.W2SD51"/>
<comment type="subcellular location">
    <subcellularLocation>
        <location evidence="1">Nucleus</location>
    </subcellularLocation>
</comment>
<dbReference type="GO" id="GO:0008270">
    <property type="term" value="F:zinc ion binding"/>
    <property type="evidence" value="ECO:0007669"/>
    <property type="project" value="InterPro"/>
</dbReference>
<dbReference type="InterPro" id="IPR001138">
    <property type="entry name" value="Zn2Cys6_DnaBD"/>
</dbReference>
<dbReference type="InterPro" id="IPR036864">
    <property type="entry name" value="Zn2-C6_fun-type_DNA-bd_sf"/>
</dbReference>
<dbReference type="VEuPathDB" id="FungiDB:HMPREF1541_00735"/>
<keyword evidence="3" id="KW-0862">Zinc</keyword>
<dbReference type="eggNOG" id="ENOG502RFF7">
    <property type="taxonomic scope" value="Eukaryota"/>
</dbReference>
<dbReference type="PANTHER" id="PTHR47782:SF12">
    <property type="entry name" value="ZN(II)2CYS6 TRANSCRIPTION FACTOR (EUROFUNG)"/>
    <property type="match status" value="1"/>
</dbReference>
<dbReference type="Proteomes" id="UP000030752">
    <property type="component" value="Unassembled WGS sequence"/>
</dbReference>
<dbReference type="SMART" id="SM00066">
    <property type="entry name" value="GAL4"/>
    <property type="match status" value="1"/>
</dbReference>
<evidence type="ECO:0000256" key="2">
    <source>
        <dbReference type="ARBA" id="ARBA00022723"/>
    </source>
</evidence>
<dbReference type="GO" id="GO:0006351">
    <property type="term" value="P:DNA-templated transcription"/>
    <property type="evidence" value="ECO:0007669"/>
    <property type="project" value="InterPro"/>
</dbReference>
<dbReference type="EMBL" id="KB822711">
    <property type="protein sequence ID" value="ETN46550.1"/>
    <property type="molecule type" value="Genomic_DNA"/>
</dbReference>
<sequence>MDDEATTISEADLTRLLPTCQRCRRLRRKCDTQLPACRLCQKGKAECTFFDHALQQTLPRSYVHSLLTRLSRLRAAQVAANGNNEPPSAFRYPHHARNLSTATVSTIPEPSTNGWGTHTSELSFDKHFILRNANPTCWQFFGSSSAYSLAIEVIVHAQARLGQITFPDTYQQGEFWLVSHRNAGEESPHPRLTPSREEIEMLFTLYSSTTNLMMSVVDLNEVHAEISVYLQYQGSNNHMLSGPEAHQFFRVSMVCAIAAANKARHRPEYVNESMAYYAEALQCVEEVTSDVSVESLQALLLLTLFALFYPRRGDIWKLLDFACRLGVELNYHSETNDEFESEKDRRSRRAIFWGLYTIERTIGQHFGRPADLTEEIITAEYPASIHDAAGNDPASLQFILSSHYYRLTYMRSEIFRDLYMPAAAPNLPRGWYEQRLDHILAWRRELHYLDNVLGVGSMTCEMGFDSSVCFLFQPLLLRALASTKEPMLAHDCADIIPRESYHSACKVIDFYNKLLHGAEDSPYGQYPITVISAHYIYQAALTIMSHCLLAIDGRLPVVNFSNEMSGNAEGPIDFRGIAEISETTLALLDSLGKKFAGMVGMYDICKNLHDKVLPVMMRSGLA</sequence>
<evidence type="ECO:0000256" key="3">
    <source>
        <dbReference type="ARBA" id="ARBA00022833"/>
    </source>
</evidence>
<dbReference type="HOGENOM" id="CLU_019941_0_0_1"/>
<reference evidence="9 10" key="1">
    <citation type="submission" date="2013-03" db="EMBL/GenBank/DDBJ databases">
        <title>The Genome Sequence of Phialophora europaea CBS 101466.</title>
        <authorList>
            <consortium name="The Broad Institute Genomics Platform"/>
            <person name="Cuomo C."/>
            <person name="de Hoog S."/>
            <person name="Gorbushina A."/>
            <person name="Walker B."/>
            <person name="Young S.K."/>
            <person name="Zeng Q."/>
            <person name="Gargeya S."/>
            <person name="Fitzgerald M."/>
            <person name="Haas B."/>
            <person name="Abouelleil A."/>
            <person name="Allen A.W."/>
            <person name="Alvarado L."/>
            <person name="Arachchi H.M."/>
            <person name="Berlin A.M."/>
            <person name="Chapman S.B."/>
            <person name="Gainer-Dewar J."/>
            <person name="Goldberg J."/>
            <person name="Griggs A."/>
            <person name="Gujja S."/>
            <person name="Hansen M."/>
            <person name="Howarth C."/>
            <person name="Imamovic A."/>
            <person name="Ireland A."/>
            <person name="Larimer J."/>
            <person name="McCowan C."/>
            <person name="Murphy C."/>
            <person name="Pearson M."/>
            <person name="Poon T.W."/>
            <person name="Priest M."/>
            <person name="Roberts A."/>
            <person name="Saif S."/>
            <person name="Shea T."/>
            <person name="Sisk P."/>
            <person name="Sykes S."/>
            <person name="Wortman J."/>
            <person name="Nusbaum C."/>
            <person name="Birren B."/>
        </authorList>
    </citation>
    <scope>NUCLEOTIDE SEQUENCE [LARGE SCALE GENOMIC DNA]</scope>
    <source>
        <strain evidence="9 10">CBS 101466</strain>
    </source>
</reference>
<gene>
    <name evidence="9" type="ORF">HMPREF1541_00735</name>
</gene>
<dbReference type="CDD" id="cd00067">
    <property type="entry name" value="GAL4"/>
    <property type="match status" value="1"/>
</dbReference>
<dbReference type="PANTHER" id="PTHR47782">
    <property type="entry name" value="ZN(II)2CYS6 TRANSCRIPTION FACTOR (EUROFUNG)-RELATED"/>
    <property type="match status" value="1"/>
</dbReference>
<proteinExistence type="predicted"/>
<dbReference type="OrthoDB" id="25921at2759"/>
<dbReference type="CDD" id="cd12148">
    <property type="entry name" value="fungal_TF_MHR"/>
    <property type="match status" value="1"/>
</dbReference>
<evidence type="ECO:0000256" key="7">
    <source>
        <dbReference type="ARBA" id="ARBA00023242"/>
    </source>
</evidence>
<evidence type="ECO:0000256" key="5">
    <source>
        <dbReference type="ARBA" id="ARBA00023125"/>
    </source>
</evidence>
<dbReference type="InterPro" id="IPR052202">
    <property type="entry name" value="Yeast_MetPath_Reg"/>
</dbReference>
<dbReference type="PROSITE" id="PS50048">
    <property type="entry name" value="ZN2_CY6_FUNGAL_2"/>
    <property type="match status" value="1"/>
</dbReference>
<evidence type="ECO:0000256" key="4">
    <source>
        <dbReference type="ARBA" id="ARBA00023015"/>
    </source>
</evidence>
<name>W2SD51_CYPE1</name>
<keyword evidence="4" id="KW-0805">Transcription regulation</keyword>
<dbReference type="GO" id="GO:0045944">
    <property type="term" value="P:positive regulation of transcription by RNA polymerase II"/>
    <property type="evidence" value="ECO:0007669"/>
    <property type="project" value="TreeGrafter"/>
</dbReference>
<dbReference type="GeneID" id="19968074"/>
<evidence type="ECO:0000313" key="9">
    <source>
        <dbReference type="EMBL" id="ETN46550.1"/>
    </source>
</evidence>
<protein>
    <recommendedName>
        <fullName evidence="8">Zn(2)-C6 fungal-type domain-containing protein</fullName>
    </recommendedName>
</protein>
<keyword evidence="5" id="KW-0238">DNA-binding</keyword>
<keyword evidence="6" id="KW-0804">Transcription</keyword>
<dbReference type="GO" id="GO:0000981">
    <property type="term" value="F:DNA-binding transcription factor activity, RNA polymerase II-specific"/>
    <property type="evidence" value="ECO:0007669"/>
    <property type="project" value="InterPro"/>
</dbReference>
<evidence type="ECO:0000259" key="8">
    <source>
        <dbReference type="PROSITE" id="PS50048"/>
    </source>
</evidence>
<dbReference type="InParanoid" id="W2SD51"/>
<dbReference type="RefSeq" id="XP_008711262.1">
    <property type="nucleotide sequence ID" value="XM_008713040.1"/>
</dbReference>
<feature type="domain" description="Zn(2)-C6 fungal-type" evidence="8">
    <location>
        <begin position="19"/>
        <end position="49"/>
    </location>
</feature>